<protein>
    <recommendedName>
        <fullName evidence="3">Disease resistance R13L4/SHOC-2-like LRR domain-containing protein</fullName>
    </recommendedName>
</protein>
<evidence type="ECO:0000259" key="3">
    <source>
        <dbReference type="Pfam" id="PF23598"/>
    </source>
</evidence>
<dbReference type="STRING" id="1121416.SAMN02745220_03983"/>
<dbReference type="InterPro" id="IPR050216">
    <property type="entry name" value="LRR_domain-containing"/>
</dbReference>
<dbReference type="PANTHER" id="PTHR48051">
    <property type="match status" value="1"/>
</dbReference>
<dbReference type="OrthoDB" id="5497806at2"/>
<proteinExistence type="predicted"/>
<dbReference type="InterPro" id="IPR032675">
    <property type="entry name" value="LRR_dom_sf"/>
</dbReference>
<organism evidence="4 5">
    <name type="scientific">Desulfopila aestuarii DSM 18488</name>
    <dbReference type="NCBI Taxonomy" id="1121416"/>
    <lineage>
        <taxon>Bacteria</taxon>
        <taxon>Pseudomonadati</taxon>
        <taxon>Thermodesulfobacteriota</taxon>
        <taxon>Desulfobulbia</taxon>
        <taxon>Desulfobulbales</taxon>
        <taxon>Desulfocapsaceae</taxon>
        <taxon>Desulfopila</taxon>
    </lineage>
</organism>
<evidence type="ECO:0000256" key="2">
    <source>
        <dbReference type="ARBA" id="ARBA00022737"/>
    </source>
</evidence>
<dbReference type="RefSeq" id="WP_073615418.1">
    <property type="nucleotide sequence ID" value="NZ_FRFE01000025.1"/>
</dbReference>
<sequence>MRKNYKGFPNEAFTEDEIAAGIHHAVRDGYFPGDKEQISKEAVKQQLYFTTFKEATEWAKNNPGKAIVRSPNGRGFVEKDDSDSNIITKISIYGDNITTCNYMLNNAIARNVKTIYADNCSEEILRNIFKKFIHLERLQIQSYVSDDLPGEISNLTKLKHLSIINWAAIKIPEKICRVKNLEELFIINQPPFDNDIILPKTIHTLTKLRKLELDPSQAISYIPYSIGKLENLEDLSIFNCDIIPTEIRNLSNLKKMTITSRNGNIPSDIYNLSNLENLSLMHLNYLSQDIVKLRNLKVLDLTYARFAELPKEIYTLHDIEELYLAGSNLVTLPIDVLKLKMLKLLNLDYCCELLSIPYELFDIPNIELHLSGNYKLAENMLDVDIMEYIQADFLYDI</sequence>
<keyword evidence="5" id="KW-1185">Reference proteome</keyword>
<reference evidence="4 5" key="1">
    <citation type="submission" date="2016-12" db="EMBL/GenBank/DDBJ databases">
        <authorList>
            <person name="Song W.-J."/>
            <person name="Kurnit D.M."/>
        </authorList>
    </citation>
    <scope>NUCLEOTIDE SEQUENCE [LARGE SCALE GENOMIC DNA]</scope>
    <source>
        <strain evidence="4 5">DSM 18488</strain>
    </source>
</reference>
<dbReference type="AlphaFoldDB" id="A0A1M7YFH5"/>
<dbReference type="PANTHER" id="PTHR48051:SF54">
    <property type="entry name" value="LEUCINE-RICH REPEAT-CONTAINING PROTEIN"/>
    <property type="match status" value="1"/>
</dbReference>
<keyword evidence="1" id="KW-0433">Leucine-rich repeat</keyword>
<dbReference type="Pfam" id="PF23598">
    <property type="entry name" value="LRR_14"/>
    <property type="match status" value="1"/>
</dbReference>
<dbReference type="SUPFAM" id="SSF52058">
    <property type="entry name" value="L domain-like"/>
    <property type="match status" value="1"/>
</dbReference>
<dbReference type="Proteomes" id="UP000184603">
    <property type="component" value="Unassembled WGS sequence"/>
</dbReference>
<gene>
    <name evidence="4" type="ORF">SAMN02745220_03983</name>
</gene>
<accession>A0A1M7YFH5</accession>
<dbReference type="InterPro" id="IPR055414">
    <property type="entry name" value="LRR_R13L4/SHOC2-like"/>
</dbReference>
<evidence type="ECO:0000256" key="1">
    <source>
        <dbReference type="ARBA" id="ARBA00022614"/>
    </source>
</evidence>
<evidence type="ECO:0000313" key="4">
    <source>
        <dbReference type="EMBL" id="SHO51395.1"/>
    </source>
</evidence>
<feature type="domain" description="Disease resistance R13L4/SHOC-2-like LRR" evidence="3">
    <location>
        <begin position="200"/>
        <end position="299"/>
    </location>
</feature>
<dbReference type="EMBL" id="FRFE01000025">
    <property type="protein sequence ID" value="SHO51395.1"/>
    <property type="molecule type" value="Genomic_DNA"/>
</dbReference>
<evidence type="ECO:0000313" key="5">
    <source>
        <dbReference type="Proteomes" id="UP000184603"/>
    </source>
</evidence>
<dbReference type="Gene3D" id="3.80.10.10">
    <property type="entry name" value="Ribonuclease Inhibitor"/>
    <property type="match status" value="1"/>
</dbReference>
<name>A0A1M7YFH5_9BACT</name>
<keyword evidence="2" id="KW-0677">Repeat</keyword>
<dbReference type="GO" id="GO:0005737">
    <property type="term" value="C:cytoplasm"/>
    <property type="evidence" value="ECO:0007669"/>
    <property type="project" value="TreeGrafter"/>
</dbReference>